<sequence>MLGYWPPKSPNTRREYLKRCKSLISTNGLCSVRVSVDEVLTNLVAETLDGLDILGLLGEDIEGVLDSVSGDNDRGVSLGVGSLELAIEEDLSGVCKTTLDVFAHDDSASVQATMYRLAELFLYFPEVHDVYYALPNRHHS</sequence>
<keyword evidence="6" id="KW-1185">Reference proteome</keyword>
<comment type="pathway">
    <text evidence="1">Purine metabolism; urate degradation; (S)-allantoin from urate: step 1/3.</text>
</comment>
<evidence type="ECO:0000313" key="5">
    <source>
        <dbReference type="EMBL" id="ORY04249.1"/>
    </source>
</evidence>
<evidence type="ECO:0000256" key="2">
    <source>
        <dbReference type="ARBA" id="ARBA00012598"/>
    </source>
</evidence>
<dbReference type="GO" id="GO:0006144">
    <property type="term" value="P:purine nucleobase metabolic process"/>
    <property type="evidence" value="ECO:0007669"/>
    <property type="project" value="UniProtKB-KW"/>
</dbReference>
<reference evidence="5 6" key="1">
    <citation type="submission" date="2016-07" db="EMBL/GenBank/DDBJ databases">
        <title>Pervasive Adenine N6-methylation of Active Genes in Fungi.</title>
        <authorList>
            <consortium name="DOE Joint Genome Institute"/>
            <person name="Mondo S.J."/>
            <person name="Dannebaum R.O."/>
            <person name="Kuo R.C."/>
            <person name="Labutti K."/>
            <person name="Haridas S."/>
            <person name="Kuo A."/>
            <person name="Salamov A."/>
            <person name="Ahrendt S.R."/>
            <person name="Lipzen A."/>
            <person name="Sullivan W."/>
            <person name="Andreopoulos W.B."/>
            <person name="Clum A."/>
            <person name="Lindquist E."/>
            <person name="Daum C."/>
            <person name="Ramamoorthy G.K."/>
            <person name="Gryganskyi A."/>
            <person name="Culley D."/>
            <person name="Magnuson J.K."/>
            <person name="James T.Y."/>
            <person name="O'Malley M.A."/>
            <person name="Stajich J.E."/>
            <person name="Spatafora J.W."/>
            <person name="Visel A."/>
            <person name="Grigoriev I.V."/>
        </authorList>
    </citation>
    <scope>NUCLEOTIDE SEQUENCE [LARGE SCALE GENOMIC DNA]</scope>
    <source>
        <strain evidence="5 6">CBS 931.73</strain>
    </source>
</reference>
<dbReference type="Pfam" id="PF01014">
    <property type="entry name" value="Uricase"/>
    <property type="match status" value="1"/>
</dbReference>
<organism evidence="5 6">
    <name type="scientific">Basidiobolus meristosporus CBS 931.73</name>
    <dbReference type="NCBI Taxonomy" id="1314790"/>
    <lineage>
        <taxon>Eukaryota</taxon>
        <taxon>Fungi</taxon>
        <taxon>Fungi incertae sedis</taxon>
        <taxon>Zoopagomycota</taxon>
        <taxon>Entomophthoromycotina</taxon>
        <taxon>Basidiobolomycetes</taxon>
        <taxon>Basidiobolales</taxon>
        <taxon>Basidiobolaceae</taxon>
        <taxon>Basidiobolus</taxon>
    </lineage>
</organism>
<evidence type="ECO:0000313" key="6">
    <source>
        <dbReference type="Proteomes" id="UP000193498"/>
    </source>
</evidence>
<gene>
    <name evidence="5" type="ORF">K493DRAFT_297102</name>
</gene>
<dbReference type="InterPro" id="IPR002042">
    <property type="entry name" value="Uricase"/>
</dbReference>
<protein>
    <recommendedName>
        <fullName evidence="2">factor independent urate hydroxylase</fullName>
        <ecNumber evidence="2">1.7.3.3</ecNumber>
    </recommendedName>
</protein>
<evidence type="ECO:0000256" key="3">
    <source>
        <dbReference type="ARBA" id="ARBA00022631"/>
    </source>
</evidence>
<keyword evidence="3" id="KW-0659">Purine metabolism</keyword>
<dbReference type="Gene3D" id="3.10.270.10">
    <property type="entry name" value="Urate Oxidase"/>
    <property type="match status" value="1"/>
</dbReference>
<dbReference type="EC" id="1.7.3.3" evidence="2"/>
<dbReference type="GO" id="GO:0004846">
    <property type="term" value="F:urate oxidase activity"/>
    <property type="evidence" value="ECO:0007669"/>
    <property type="project" value="UniProtKB-EC"/>
</dbReference>
<evidence type="ECO:0000256" key="1">
    <source>
        <dbReference type="ARBA" id="ARBA00004831"/>
    </source>
</evidence>
<dbReference type="AlphaFoldDB" id="A0A1Y1Z209"/>
<dbReference type="Proteomes" id="UP000193498">
    <property type="component" value="Unassembled WGS sequence"/>
</dbReference>
<evidence type="ECO:0000256" key="4">
    <source>
        <dbReference type="ARBA" id="ARBA00023002"/>
    </source>
</evidence>
<proteinExistence type="predicted"/>
<name>A0A1Y1Z209_9FUNG</name>
<keyword evidence="4" id="KW-0560">Oxidoreductase</keyword>
<dbReference type="EMBL" id="MCFE01000037">
    <property type="protein sequence ID" value="ORY04249.1"/>
    <property type="molecule type" value="Genomic_DNA"/>
</dbReference>
<dbReference type="OrthoDB" id="9992118at2759"/>
<dbReference type="InParanoid" id="A0A1Y1Z209"/>
<dbReference type="SUPFAM" id="SSF55620">
    <property type="entry name" value="Tetrahydrobiopterin biosynthesis enzymes-like"/>
    <property type="match status" value="1"/>
</dbReference>
<comment type="caution">
    <text evidence="5">The sequence shown here is derived from an EMBL/GenBank/DDBJ whole genome shotgun (WGS) entry which is preliminary data.</text>
</comment>
<accession>A0A1Y1Z209</accession>
<dbReference type="STRING" id="1314790.A0A1Y1Z209"/>